<dbReference type="Gene3D" id="3.40.50.1970">
    <property type="match status" value="1"/>
</dbReference>
<dbReference type="RefSeq" id="WP_115130821.1">
    <property type="nucleotide sequence ID" value="NZ_CP022601.1"/>
</dbReference>
<dbReference type="Proteomes" id="UP000255411">
    <property type="component" value="Chromosome"/>
</dbReference>
<dbReference type="Gene3D" id="1.20.1090.10">
    <property type="entry name" value="Dehydroquinate synthase-like - alpha domain"/>
    <property type="match status" value="1"/>
</dbReference>
<protein>
    <submittedName>
        <fullName evidence="5">Aldehyde-alcohol dehydrogenase</fullName>
    </submittedName>
</protein>
<evidence type="ECO:0000313" key="5">
    <source>
        <dbReference type="EMBL" id="AXJ13845.1"/>
    </source>
</evidence>
<dbReference type="PANTHER" id="PTHR11496:SF83">
    <property type="entry name" value="HYDROXYACID-OXOACID TRANSHYDROGENASE, MITOCHONDRIAL"/>
    <property type="match status" value="1"/>
</dbReference>
<dbReference type="SUPFAM" id="SSF56796">
    <property type="entry name" value="Dehydroquinate synthase-like"/>
    <property type="match status" value="1"/>
</dbReference>
<reference evidence="5 6" key="1">
    <citation type="submission" date="2017-07" db="EMBL/GenBank/DDBJ databases">
        <title>Streptococcus pluranimalium as cause of bovine abortion.</title>
        <authorList>
            <person name="Rodriguez Campos S."/>
            <person name="Gobeli Brawand S."/>
            <person name="Brodard I."/>
            <person name="Rychener L."/>
            <person name="Perreten V."/>
        </authorList>
    </citation>
    <scope>NUCLEOTIDE SEQUENCE [LARGE SCALE GENOMIC DNA]</scope>
    <source>
        <strain evidence="5 6">14A0014</strain>
    </source>
</reference>
<gene>
    <name evidence="5" type="primary">adhE_3</name>
    <name evidence="5" type="ORF">Sp14A_19580</name>
</gene>
<evidence type="ECO:0000259" key="4">
    <source>
        <dbReference type="Pfam" id="PF25137"/>
    </source>
</evidence>
<dbReference type="GO" id="GO:0046872">
    <property type="term" value="F:metal ion binding"/>
    <property type="evidence" value="ECO:0007669"/>
    <property type="project" value="InterPro"/>
</dbReference>
<dbReference type="InterPro" id="IPR056798">
    <property type="entry name" value="ADH_Fe_C"/>
</dbReference>
<dbReference type="InterPro" id="IPR001670">
    <property type="entry name" value="ADH_Fe/GldA"/>
</dbReference>
<feature type="domain" description="Fe-containing alcohol dehydrogenase-like C-terminal" evidence="4">
    <location>
        <begin position="174"/>
        <end position="382"/>
    </location>
</feature>
<proteinExistence type="predicted"/>
<keyword evidence="2" id="KW-0175">Coiled coil</keyword>
<dbReference type="CDD" id="cd08180">
    <property type="entry name" value="PDD"/>
    <property type="match status" value="1"/>
</dbReference>
<feature type="coiled-coil region" evidence="2">
    <location>
        <begin position="283"/>
        <end position="355"/>
    </location>
</feature>
<accession>A0A345VM93</accession>
<dbReference type="Pfam" id="PF25137">
    <property type="entry name" value="ADH_Fe_C"/>
    <property type="match status" value="1"/>
</dbReference>
<keyword evidence="1" id="KW-0560">Oxidoreductase</keyword>
<organism evidence="5 6">
    <name type="scientific">Streptococcus pluranimalium</name>
    <dbReference type="NCBI Taxonomy" id="82348"/>
    <lineage>
        <taxon>Bacteria</taxon>
        <taxon>Bacillati</taxon>
        <taxon>Bacillota</taxon>
        <taxon>Bacilli</taxon>
        <taxon>Lactobacillales</taxon>
        <taxon>Streptococcaceae</taxon>
        <taxon>Streptococcus</taxon>
    </lineage>
</organism>
<dbReference type="FunFam" id="3.40.50.1970:FF:000003">
    <property type="entry name" value="Alcohol dehydrogenase, iron-containing"/>
    <property type="match status" value="1"/>
</dbReference>
<dbReference type="FunFam" id="1.20.1090.10:FF:000001">
    <property type="entry name" value="Aldehyde-alcohol dehydrogenase"/>
    <property type="match status" value="1"/>
</dbReference>
<dbReference type="EMBL" id="CP022601">
    <property type="protein sequence ID" value="AXJ13845.1"/>
    <property type="molecule type" value="Genomic_DNA"/>
</dbReference>
<evidence type="ECO:0000313" key="6">
    <source>
        <dbReference type="Proteomes" id="UP000255411"/>
    </source>
</evidence>
<name>A0A345VM93_9STRE</name>
<evidence type="ECO:0000256" key="1">
    <source>
        <dbReference type="ARBA" id="ARBA00023002"/>
    </source>
</evidence>
<dbReference type="PANTHER" id="PTHR11496">
    <property type="entry name" value="ALCOHOL DEHYDROGENASE"/>
    <property type="match status" value="1"/>
</dbReference>
<dbReference type="AlphaFoldDB" id="A0A345VM93"/>
<feature type="domain" description="Alcohol dehydrogenase iron-type/glycerol dehydrogenase GldA" evidence="3">
    <location>
        <begin position="9"/>
        <end position="160"/>
    </location>
</feature>
<dbReference type="Pfam" id="PF00465">
    <property type="entry name" value="Fe-ADH"/>
    <property type="match status" value="1"/>
</dbReference>
<dbReference type="GO" id="GO:0004022">
    <property type="term" value="F:alcohol dehydrogenase (NAD+) activity"/>
    <property type="evidence" value="ECO:0007669"/>
    <property type="project" value="UniProtKB-ARBA"/>
</dbReference>
<evidence type="ECO:0000259" key="3">
    <source>
        <dbReference type="Pfam" id="PF00465"/>
    </source>
</evidence>
<sequence>MKTLYFVPEIVIGKNSLERLSVYRQKKILIITDAFIQSTEVFKAIHSSLNQENDITIFSDVVPDPPIENIIEGIKIFNSSDPNVVIAIGGGSAIDAAKGILYFAIESRADKQRNDYQFIVIPTTSGTGSEVTNFAVITDLEKGSKYPLVEKELLPDISILSIDFLENLPKNIIADTGIDALTHAIEAYVSTQATTFSDALAEKAIKLILDNILKSMQTDKVDFTAREKMHEASTIAGLAFNMASLGIKHSLAHALGGEFHKVHGRLNGTLLKNVILYNSGLLINNSEETLAATKEKYRELARIFGVKLQNSDLAINQLVQRITKLLRELDMPLSLKEHQIDRQELDNLADKLASTALSDRCTPTNPRVPSKDDLLKILKESY</sequence>
<dbReference type="InterPro" id="IPR039697">
    <property type="entry name" value="Alcohol_dehydrogenase_Fe"/>
</dbReference>
<evidence type="ECO:0000256" key="2">
    <source>
        <dbReference type="SAM" id="Coils"/>
    </source>
</evidence>